<evidence type="ECO:0000259" key="3">
    <source>
        <dbReference type="PROSITE" id="PS51007"/>
    </source>
</evidence>
<dbReference type="InterPro" id="IPR009056">
    <property type="entry name" value="Cyt_c-like_dom"/>
</dbReference>
<dbReference type="GO" id="GO:0009055">
    <property type="term" value="F:electron transfer activity"/>
    <property type="evidence" value="ECO:0007669"/>
    <property type="project" value="InterPro"/>
</dbReference>
<feature type="non-terminal residue" evidence="4">
    <location>
        <position position="215"/>
    </location>
</feature>
<dbReference type="AlphaFoldDB" id="X1BWT0"/>
<sequence length="215" mass="24159">MYIPSVLQAEEKKSFGLIFDGSSAKQLRLHEWNYDGKVLRGQGKLHVLNNKRFANYELRIRLKYLKEFGSLHINEVNLPEGKPSKETLDKLPGKWRDIRITVRNMPGEKKKMENLNPLGQGDAVVYAGNVVQLSPAHIRRNLKIGKNGYVIGKAERIGFYSNGPVEISHIEFLPLSPDSPRDYLNLTGEELKKAVAAGAEIYKVNCFNCHGDGVG</sequence>
<dbReference type="EMBL" id="BART01011752">
    <property type="protein sequence ID" value="GAG88648.1"/>
    <property type="molecule type" value="Genomic_DNA"/>
</dbReference>
<dbReference type="GO" id="GO:0046872">
    <property type="term" value="F:metal ion binding"/>
    <property type="evidence" value="ECO:0007669"/>
    <property type="project" value="UniProtKB-KW"/>
</dbReference>
<organism evidence="4">
    <name type="scientific">marine sediment metagenome</name>
    <dbReference type="NCBI Taxonomy" id="412755"/>
    <lineage>
        <taxon>unclassified sequences</taxon>
        <taxon>metagenomes</taxon>
        <taxon>ecological metagenomes</taxon>
    </lineage>
</organism>
<dbReference type="GO" id="GO:0020037">
    <property type="term" value="F:heme binding"/>
    <property type="evidence" value="ECO:0007669"/>
    <property type="project" value="InterPro"/>
</dbReference>
<dbReference type="PROSITE" id="PS51007">
    <property type="entry name" value="CYTC"/>
    <property type="match status" value="1"/>
</dbReference>
<keyword evidence="2" id="KW-0408">Iron</keyword>
<protein>
    <recommendedName>
        <fullName evidence="3">Cytochrome c domain-containing protein</fullName>
    </recommendedName>
</protein>
<evidence type="ECO:0000313" key="4">
    <source>
        <dbReference type="EMBL" id="GAG88648.1"/>
    </source>
</evidence>
<name>X1BWT0_9ZZZZ</name>
<evidence type="ECO:0000256" key="1">
    <source>
        <dbReference type="ARBA" id="ARBA00022723"/>
    </source>
</evidence>
<proteinExistence type="predicted"/>
<feature type="domain" description="Cytochrome c" evidence="3">
    <location>
        <begin position="193"/>
        <end position="215"/>
    </location>
</feature>
<comment type="caution">
    <text evidence="4">The sequence shown here is derived from an EMBL/GenBank/DDBJ whole genome shotgun (WGS) entry which is preliminary data.</text>
</comment>
<evidence type="ECO:0000256" key="2">
    <source>
        <dbReference type="ARBA" id="ARBA00023004"/>
    </source>
</evidence>
<gene>
    <name evidence="4" type="ORF">S01H4_24865</name>
</gene>
<accession>X1BWT0</accession>
<keyword evidence="1" id="KW-0479">Metal-binding</keyword>
<reference evidence="4" key="1">
    <citation type="journal article" date="2014" name="Front. Microbiol.">
        <title>High frequency of phylogenetically diverse reductive dehalogenase-homologous genes in deep subseafloor sedimentary metagenomes.</title>
        <authorList>
            <person name="Kawai M."/>
            <person name="Futagami T."/>
            <person name="Toyoda A."/>
            <person name="Takaki Y."/>
            <person name="Nishi S."/>
            <person name="Hori S."/>
            <person name="Arai W."/>
            <person name="Tsubouchi T."/>
            <person name="Morono Y."/>
            <person name="Uchiyama I."/>
            <person name="Ito T."/>
            <person name="Fujiyama A."/>
            <person name="Inagaki F."/>
            <person name="Takami H."/>
        </authorList>
    </citation>
    <scope>NUCLEOTIDE SEQUENCE</scope>
    <source>
        <strain evidence="4">Expedition CK06-06</strain>
    </source>
</reference>